<dbReference type="EMBL" id="JBHSAP010000007">
    <property type="protein sequence ID" value="MFC4075783.1"/>
    <property type="molecule type" value="Genomic_DNA"/>
</dbReference>
<evidence type="ECO:0000313" key="1">
    <source>
        <dbReference type="EMBL" id="MFC4075783.1"/>
    </source>
</evidence>
<accession>A0ABV8JBP7</accession>
<keyword evidence="2" id="KW-1185">Reference proteome</keyword>
<dbReference type="RefSeq" id="WP_380702030.1">
    <property type="nucleotide sequence ID" value="NZ_JBHSAP010000007.1"/>
</dbReference>
<name>A0ABV8JBP7_9BACL</name>
<dbReference type="Pfam" id="PF26326">
    <property type="entry name" value="YtzJ"/>
    <property type="match status" value="1"/>
</dbReference>
<gene>
    <name evidence="1" type="ORF">ACFOUO_03065</name>
</gene>
<dbReference type="InterPro" id="IPR058867">
    <property type="entry name" value="YtzJ"/>
</dbReference>
<evidence type="ECO:0000313" key="2">
    <source>
        <dbReference type="Proteomes" id="UP001595843"/>
    </source>
</evidence>
<proteinExistence type="predicted"/>
<dbReference type="Proteomes" id="UP001595843">
    <property type="component" value="Unassembled WGS sequence"/>
</dbReference>
<reference evidence="2" key="1">
    <citation type="journal article" date="2019" name="Int. J. Syst. Evol. Microbiol.">
        <title>The Global Catalogue of Microorganisms (GCM) 10K type strain sequencing project: providing services to taxonomists for standard genome sequencing and annotation.</title>
        <authorList>
            <consortium name="The Broad Institute Genomics Platform"/>
            <consortium name="The Broad Institute Genome Sequencing Center for Infectious Disease"/>
            <person name="Wu L."/>
            <person name="Ma J."/>
        </authorList>
    </citation>
    <scope>NUCLEOTIDE SEQUENCE [LARGE SCALE GENOMIC DNA]</scope>
    <source>
        <strain evidence="2">IBRC-M 10813</strain>
    </source>
</reference>
<comment type="caution">
    <text evidence="1">The sequence shown here is derived from an EMBL/GenBank/DDBJ whole genome shotgun (WGS) entry which is preliminary data.</text>
</comment>
<organism evidence="1 2">
    <name type="scientific">Salinithrix halophila</name>
    <dbReference type="NCBI Taxonomy" id="1485204"/>
    <lineage>
        <taxon>Bacteria</taxon>
        <taxon>Bacillati</taxon>
        <taxon>Bacillota</taxon>
        <taxon>Bacilli</taxon>
        <taxon>Bacillales</taxon>
        <taxon>Thermoactinomycetaceae</taxon>
        <taxon>Salinithrix</taxon>
    </lineage>
</organism>
<protein>
    <submittedName>
        <fullName evidence="1">Uncharacterized protein</fullName>
    </submittedName>
</protein>
<sequence>MIISRRKLAREKVEKLKRGYSAYAESKEVAQLIEKELGAIEMPVFIDRTPIGYWFIPKGRGDDGRQCPPDTIESPR</sequence>